<gene>
    <name evidence="5" type="ORF">FNV43_RR11533</name>
</gene>
<comment type="caution">
    <text evidence="5">The sequence shown here is derived from an EMBL/GenBank/DDBJ whole genome shotgun (WGS) entry which is preliminary data.</text>
</comment>
<dbReference type="InterPro" id="IPR003729">
    <property type="entry name" value="Bi_nuclease_dom"/>
</dbReference>
<dbReference type="GO" id="GO:0016567">
    <property type="term" value="P:protein ubiquitination"/>
    <property type="evidence" value="ECO:0007669"/>
    <property type="project" value="TreeGrafter"/>
</dbReference>
<evidence type="ECO:0000313" key="5">
    <source>
        <dbReference type="EMBL" id="KAF3446354.1"/>
    </source>
</evidence>
<keyword evidence="2" id="KW-0378">Hydrolase</keyword>
<dbReference type="EMBL" id="VOIH02000005">
    <property type="protein sequence ID" value="KAF3446354.1"/>
    <property type="molecule type" value="Genomic_DNA"/>
</dbReference>
<comment type="similarity">
    <text evidence="1">Belongs to the bifunctional nuclease family.</text>
</comment>
<dbReference type="GO" id="GO:0030891">
    <property type="term" value="C:VCB complex"/>
    <property type="evidence" value="ECO:0007669"/>
    <property type="project" value="TreeGrafter"/>
</dbReference>
<organism evidence="5 6">
    <name type="scientific">Rhamnella rubrinervis</name>
    <dbReference type="NCBI Taxonomy" id="2594499"/>
    <lineage>
        <taxon>Eukaryota</taxon>
        <taxon>Viridiplantae</taxon>
        <taxon>Streptophyta</taxon>
        <taxon>Embryophyta</taxon>
        <taxon>Tracheophyta</taxon>
        <taxon>Spermatophyta</taxon>
        <taxon>Magnoliopsida</taxon>
        <taxon>eudicotyledons</taxon>
        <taxon>Gunneridae</taxon>
        <taxon>Pentapetalae</taxon>
        <taxon>rosids</taxon>
        <taxon>fabids</taxon>
        <taxon>Rosales</taxon>
        <taxon>Rhamnaceae</taxon>
        <taxon>rhamnoid group</taxon>
        <taxon>Rhamneae</taxon>
        <taxon>Rhamnella</taxon>
    </lineage>
</organism>
<evidence type="ECO:0000256" key="1">
    <source>
        <dbReference type="ARBA" id="ARBA00009095"/>
    </source>
</evidence>
<dbReference type="PANTHER" id="PTHR15160:SF3">
    <property type="entry name" value="BIFUNCTIONAL NUCLEASE 1"/>
    <property type="match status" value="1"/>
</dbReference>
<protein>
    <recommendedName>
        <fullName evidence="4">BFN domain-containing protein</fullName>
    </recommendedName>
</protein>
<name>A0A8K0H6B4_9ROSA</name>
<sequence>MMGSLQGPVICPTVRAKQVGLYTLPMIGPFAKARLRRSEFWGFKGIEGNNTKAGLSYRQLSARKSKTVECTFSSSSNGNGSMAENFNENDEDYVNSSVVEAVEVKSGADGFMIKMRDGRHLRCVHNNPQGGHLPDYAPHPAIVLKMEDGTGLLLPIIVLEMPSVLLMAAVRNVQIARPTLYQVVKEMIDKMGYEVKLVRVTKRVHEAYFAQLYLTKVDDKTASVSFDLRPSDAINIAVRCKVPIQVNKYLAYSDGMRVIESGKLSTQTPASDGLLFTELDRPSGQPCVETKEFNLVRNMLIAAVEERYRDAAQWRDKLTQLRARKNLA</sequence>
<dbReference type="SUPFAM" id="SSF103256">
    <property type="entry name" value="Hypothetical protein TM0160"/>
    <property type="match status" value="1"/>
</dbReference>
<dbReference type="PANTHER" id="PTHR15160">
    <property type="entry name" value="VON HIPPEL-LINDAU PROTEIN"/>
    <property type="match status" value="1"/>
</dbReference>
<proteinExistence type="inferred from homology"/>
<dbReference type="Proteomes" id="UP000796880">
    <property type="component" value="Unassembled WGS sequence"/>
</dbReference>
<dbReference type="PROSITE" id="PS51658">
    <property type="entry name" value="BFN"/>
    <property type="match status" value="1"/>
</dbReference>
<dbReference type="GO" id="GO:0004518">
    <property type="term" value="F:nuclease activity"/>
    <property type="evidence" value="ECO:0007669"/>
    <property type="project" value="UniProtKB-UniRule"/>
</dbReference>
<dbReference type="AlphaFoldDB" id="A0A8K0H6B4"/>
<dbReference type="GO" id="GO:0005634">
    <property type="term" value="C:nucleus"/>
    <property type="evidence" value="ECO:0007669"/>
    <property type="project" value="TreeGrafter"/>
</dbReference>
<evidence type="ECO:0000256" key="2">
    <source>
        <dbReference type="ARBA" id="ARBA00022722"/>
    </source>
</evidence>
<keyword evidence="2" id="KW-0540">Nuclease</keyword>
<dbReference type="Gene3D" id="3.10.690.10">
    <property type="entry name" value="Bifunctional nuclease domain"/>
    <property type="match status" value="1"/>
</dbReference>
<keyword evidence="6" id="KW-1185">Reference proteome</keyword>
<dbReference type="OrthoDB" id="566255at2759"/>
<feature type="domain" description="BFN" evidence="4">
    <location>
        <begin position="123"/>
        <end position="258"/>
    </location>
</feature>
<dbReference type="InterPro" id="IPR036104">
    <property type="entry name" value="BFN_sf"/>
</dbReference>
<evidence type="ECO:0000259" key="4">
    <source>
        <dbReference type="PROSITE" id="PS51658"/>
    </source>
</evidence>
<comment type="function">
    <text evidence="3">Bifunctional nuclease with both RNase and DNase activities. Involved in basal defense response. Participates in abscisic acid-derived callose deposition following infection by a necrotrophic pathogen.</text>
</comment>
<dbReference type="Pfam" id="PF02577">
    <property type="entry name" value="BFN_dom"/>
    <property type="match status" value="1"/>
</dbReference>
<accession>A0A8K0H6B4</accession>
<evidence type="ECO:0000313" key="6">
    <source>
        <dbReference type="Proteomes" id="UP000796880"/>
    </source>
</evidence>
<reference evidence="5" key="1">
    <citation type="submission" date="2020-03" db="EMBL/GenBank/DDBJ databases">
        <title>A high-quality chromosome-level genome assembly of a woody plant with both climbing and erect habits, Rhamnella rubrinervis.</title>
        <authorList>
            <person name="Lu Z."/>
            <person name="Yang Y."/>
            <person name="Zhu X."/>
            <person name="Sun Y."/>
        </authorList>
    </citation>
    <scope>NUCLEOTIDE SEQUENCE</scope>
    <source>
        <strain evidence="5">BYM</strain>
        <tissue evidence="5">Leaf</tissue>
    </source>
</reference>
<evidence type="ECO:0000256" key="3">
    <source>
        <dbReference type="ARBA" id="ARBA00025428"/>
    </source>
</evidence>